<keyword evidence="2" id="KW-1185">Reference proteome</keyword>
<name>A0ABM6RSP1_9FIRM</name>
<reference evidence="1 2" key="1">
    <citation type="journal article" date="2019" name="Sci. Rep.">
        <title>Sulfobacillus thermotolerans: new insights into resistance and metabolic capacities of acidophilic chemolithotrophs.</title>
        <authorList>
            <person name="Panyushkina A.E."/>
            <person name="Babenko V.V."/>
            <person name="Nikitina A.S."/>
            <person name="Selezneva O.V."/>
            <person name="Tsaplina I.A."/>
            <person name="Letarova M.A."/>
            <person name="Kostryukova E.S."/>
            <person name="Letarov A.V."/>
        </authorList>
    </citation>
    <scope>NUCLEOTIDE SEQUENCE [LARGE SCALE GENOMIC DNA]</scope>
    <source>
        <strain evidence="1 2">Kr1</strain>
    </source>
</reference>
<sequence>MQVSVIPASHPWPQMSRGAMEESWHRILDFVFADAMDHALQSLTIYWPRTELDIEGIALRSAFLPSTHSGATGALWIGNTLSDTLSGFSRIYWLHQKQAPRGFITTLTSVKEYAIWTHTSRWWGLGVRLADLIHATSLRDRCMSRSQAHFVATHASSAQFYLHIYNVQEVSHVQPLAASPR</sequence>
<proteinExistence type="predicted"/>
<accession>A0ABM6RSP1</accession>
<dbReference type="EMBL" id="CP019454">
    <property type="protein sequence ID" value="AUW94372.1"/>
    <property type="molecule type" value="Genomic_DNA"/>
</dbReference>
<gene>
    <name evidence="1" type="ORF">BXT84_10820</name>
</gene>
<protein>
    <recommendedName>
        <fullName evidence="3">N-acetyltransferase domain-containing protein</fullName>
    </recommendedName>
</protein>
<evidence type="ECO:0000313" key="2">
    <source>
        <dbReference type="Proteomes" id="UP000325292"/>
    </source>
</evidence>
<evidence type="ECO:0000313" key="1">
    <source>
        <dbReference type="EMBL" id="AUW94372.1"/>
    </source>
</evidence>
<organism evidence="1 2">
    <name type="scientific">Sulfobacillus thermotolerans</name>
    <dbReference type="NCBI Taxonomy" id="338644"/>
    <lineage>
        <taxon>Bacteria</taxon>
        <taxon>Bacillati</taxon>
        <taxon>Bacillota</taxon>
        <taxon>Clostridia</taxon>
        <taxon>Eubacteriales</taxon>
        <taxon>Clostridiales Family XVII. Incertae Sedis</taxon>
        <taxon>Sulfobacillus</taxon>
    </lineage>
</organism>
<dbReference type="Proteomes" id="UP000325292">
    <property type="component" value="Chromosome"/>
</dbReference>
<evidence type="ECO:0008006" key="3">
    <source>
        <dbReference type="Google" id="ProtNLM"/>
    </source>
</evidence>